<evidence type="ECO:0000259" key="4">
    <source>
        <dbReference type="PROSITE" id="PS51473"/>
    </source>
</evidence>
<gene>
    <name evidence="5" type="ORF">QVD17_10137</name>
</gene>
<dbReference type="AlphaFoldDB" id="A0AAD8L2A3"/>
<dbReference type="PANTHER" id="PTHR32099">
    <property type="entry name" value="CYSTEINE-RICH REPEAT SECRETORY PROTEIN"/>
    <property type="match status" value="1"/>
</dbReference>
<evidence type="ECO:0000313" key="6">
    <source>
        <dbReference type="Proteomes" id="UP001229421"/>
    </source>
</evidence>
<dbReference type="Proteomes" id="UP001229421">
    <property type="component" value="Unassembled WGS sequence"/>
</dbReference>
<feature type="chain" id="PRO_5042206550" description="Gnk2-homologous domain-containing protein" evidence="3">
    <location>
        <begin position="25"/>
        <end position="256"/>
    </location>
</feature>
<evidence type="ECO:0000256" key="3">
    <source>
        <dbReference type="SAM" id="SignalP"/>
    </source>
</evidence>
<comment type="caution">
    <text evidence="5">The sequence shown here is derived from an EMBL/GenBank/DDBJ whole genome shotgun (WGS) entry which is preliminary data.</text>
</comment>
<dbReference type="Gene3D" id="3.30.430.20">
    <property type="entry name" value="Gnk2 domain, C-X8-C-X2-C motif"/>
    <property type="match status" value="2"/>
</dbReference>
<dbReference type="InterPro" id="IPR038408">
    <property type="entry name" value="GNK2_sf"/>
</dbReference>
<sequence length="256" mass="28602">MQTKYLTSLLMFLVQVLINSTVIAQKPEPNQQLYKCNNIGDLKSDALVKARDSAFFYLIRNMGIVDPYNGYAYGNAYGMYSIGLCPPNIKKTSCLECLNGTIPYLKRNCPKQKEGVAWAALSRGSCIVRYADTSISRSLGDWAWMTFSSPPNESFGDAVELRNGVNDLANNLRVRAAGFSEDVKFAFGSVTYKSGSRSLYGSMQCTPGIQRDECMKCLNKATDQIHNCCTKMRKKSGRAMSTNCYFRYSHIDFTLS</sequence>
<name>A0AAD8L2A3_TARER</name>
<protein>
    <recommendedName>
        <fullName evidence="4">Gnk2-homologous domain-containing protein</fullName>
    </recommendedName>
</protein>
<dbReference type="InterPro" id="IPR002902">
    <property type="entry name" value="GNK2"/>
</dbReference>
<feature type="domain" description="Gnk2-homologous" evidence="4">
    <location>
        <begin position="30"/>
        <end position="135"/>
    </location>
</feature>
<reference evidence="5" key="1">
    <citation type="journal article" date="2023" name="bioRxiv">
        <title>Improved chromosome-level genome assembly for marigold (Tagetes erecta).</title>
        <authorList>
            <person name="Jiang F."/>
            <person name="Yuan L."/>
            <person name="Wang S."/>
            <person name="Wang H."/>
            <person name="Xu D."/>
            <person name="Wang A."/>
            <person name="Fan W."/>
        </authorList>
    </citation>
    <scope>NUCLEOTIDE SEQUENCE</scope>
    <source>
        <strain evidence="5">WSJ</strain>
        <tissue evidence="5">Leaf</tissue>
    </source>
</reference>
<evidence type="ECO:0000256" key="2">
    <source>
        <dbReference type="ARBA" id="ARBA00022737"/>
    </source>
</evidence>
<dbReference type="PROSITE" id="PS51473">
    <property type="entry name" value="GNK2"/>
    <property type="match status" value="2"/>
</dbReference>
<dbReference type="EMBL" id="JAUHHV010000002">
    <property type="protein sequence ID" value="KAK1433228.1"/>
    <property type="molecule type" value="Genomic_DNA"/>
</dbReference>
<proteinExistence type="predicted"/>
<keyword evidence="1 3" id="KW-0732">Signal</keyword>
<dbReference type="Pfam" id="PF01657">
    <property type="entry name" value="Stress-antifung"/>
    <property type="match status" value="2"/>
</dbReference>
<feature type="domain" description="Gnk2-homologous" evidence="4">
    <location>
        <begin position="143"/>
        <end position="253"/>
    </location>
</feature>
<evidence type="ECO:0000256" key="1">
    <source>
        <dbReference type="ARBA" id="ARBA00022729"/>
    </source>
</evidence>
<dbReference type="PANTHER" id="PTHR32099:SF109">
    <property type="entry name" value="GNK2-LIKE DOMAIN-CONTAINING PROTEIN"/>
    <property type="match status" value="1"/>
</dbReference>
<keyword evidence="6" id="KW-1185">Reference proteome</keyword>
<keyword evidence="2" id="KW-0677">Repeat</keyword>
<organism evidence="5 6">
    <name type="scientific">Tagetes erecta</name>
    <name type="common">African marigold</name>
    <dbReference type="NCBI Taxonomy" id="13708"/>
    <lineage>
        <taxon>Eukaryota</taxon>
        <taxon>Viridiplantae</taxon>
        <taxon>Streptophyta</taxon>
        <taxon>Embryophyta</taxon>
        <taxon>Tracheophyta</taxon>
        <taxon>Spermatophyta</taxon>
        <taxon>Magnoliopsida</taxon>
        <taxon>eudicotyledons</taxon>
        <taxon>Gunneridae</taxon>
        <taxon>Pentapetalae</taxon>
        <taxon>asterids</taxon>
        <taxon>campanulids</taxon>
        <taxon>Asterales</taxon>
        <taxon>Asteraceae</taxon>
        <taxon>Asteroideae</taxon>
        <taxon>Heliantheae alliance</taxon>
        <taxon>Tageteae</taxon>
        <taxon>Tagetes</taxon>
    </lineage>
</organism>
<dbReference type="CDD" id="cd23509">
    <property type="entry name" value="Gnk2-like"/>
    <property type="match status" value="2"/>
</dbReference>
<evidence type="ECO:0000313" key="5">
    <source>
        <dbReference type="EMBL" id="KAK1433228.1"/>
    </source>
</evidence>
<feature type="signal peptide" evidence="3">
    <location>
        <begin position="1"/>
        <end position="24"/>
    </location>
</feature>
<accession>A0AAD8L2A3</accession>